<dbReference type="EMBL" id="CAACVG010009871">
    <property type="protein sequence ID" value="VEN54412.1"/>
    <property type="molecule type" value="Genomic_DNA"/>
</dbReference>
<dbReference type="Proteomes" id="UP000410492">
    <property type="component" value="Unassembled WGS sequence"/>
</dbReference>
<gene>
    <name evidence="1" type="ORF">CALMAC_LOCUS13894</name>
</gene>
<organism evidence="1 2">
    <name type="scientific">Callosobruchus maculatus</name>
    <name type="common">Southern cowpea weevil</name>
    <name type="synonym">Pulse bruchid</name>
    <dbReference type="NCBI Taxonomy" id="64391"/>
    <lineage>
        <taxon>Eukaryota</taxon>
        <taxon>Metazoa</taxon>
        <taxon>Ecdysozoa</taxon>
        <taxon>Arthropoda</taxon>
        <taxon>Hexapoda</taxon>
        <taxon>Insecta</taxon>
        <taxon>Pterygota</taxon>
        <taxon>Neoptera</taxon>
        <taxon>Endopterygota</taxon>
        <taxon>Coleoptera</taxon>
        <taxon>Polyphaga</taxon>
        <taxon>Cucujiformia</taxon>
        <taxon>Chrysomeloidea</taxon>
        <taxon>Chrysomelidae</taxon>
        <taxon>Bruchinae</taxon>
        <taxon>Bruchini</taxon>
        <taxon>Callosobruchus</taxon>
    </lineage>
</organism>
<reference evidence="1 2" key="1">
    <citation type="submission" date="2019-01" db="EMBL/GenBank/DDBJ databases">
        <authorList>
            <person name="Sayadi A."/>
        </authorList>
    </citation>
    <scope>NUCLEOTIDE SEQUENCE [LARGE SCALE GENOMIC DNA]</scope>
</reference>
<keyword evidence="2" id="KW-1185">Reference proteome</keyword>
<accession>A0A653D369</accession>
<proteinExistence type="predicted"/>
<dbReference type="AlphaFoldDB" id="A0A653D369"/>
<evidence type="ECO:0000313" key="1">
    <source>
        <dbReference type="EMBL" id="VEN54412.1"/>
    </source>
</evidence>
<protein>
    <submittedName>
        <fullName evidence="1">Uncharacterized protein</fullName>
    </submittedName>
</protein>
<name>A0A653D369_CALMS</name>
<evidence type="ECO:0000313" key="2">
    <source>
        <dbReference type="Proteomes" id="UP000410492"/>
    </source>
</evidence>
<sequence>MEKNHKLISRETEEVTKCHRTSKLNDLETGGKEQSWMLWRCVPWPHLAGTTNL</sequence>
<dbReference type="OrthoDB" id="6419989at2759"/>